<dbReference type="SUPFAM" id="SSF52980">
    <property type="entry name" value="Restriction endonuclease-like"/>
    <property type="match status" value="1"/>
</dbReference>
<evidence type="ECO:0000259" key="1">
    <source>
        <dbReference type="Pfam" id="PF04480"/>
    </source>
</evidence>
<dbReference type="InterPro" id="IPR047216">
    <property type="entry name" value="Endonuclease_DUF559_bact"/>
</dbReference>
<dbReference type="Proteomes" id="UP001163285">
    <property type="component" value="Chromosome"/>
</dbReference>
<dbReference type="PANTHER" id="PTHR38590:SF1">
    <property type="entry name" value="BLL0828 PROTEIN"/>
    <property type="match status" value="1"/>
</dbReference>
<dbReference type="InterPro" id="IPR011335">
    <property type="entry name" value="Restrct_endonuc-II-like"/>
</dbReference>
<dbReference type="Gene3D" id="3.40.960.10">
    <property type="entry name" value="VSR Endonuclease"/>
    <property type="match status" value="1"/>
</dbReference>
<evidence type="ECO:0000313" key="3">
    <source>
        <dbReference type="EMBL" id="WGC85987.1"/>
    </source>
</evidence>
<dbReference type="InterPro" id="IPR007569">
    <property type="entry name" value="DUF559"/>
</dbReference>
<accession>A0A3G9IDQ0</accession>
<dbReference type="CDD" id="cd01038">
    <property type="entry name" value="Endonuclease_DUF559"/>
    <property type="match status" value="1"/>
</dbReference>
<name>A0A3G9IDQ0_AERCA</name>
<organism evidence="3 4">
    <name type="scientific">Aeromonas caviae</name>
    <name type="common">Aeromonas punctata</name>
    <dbReference type="NCBI Taxonomy" id="648"/>
    <lineage>
        <taxon>Bacteria</taxon>
        <taxon>Pseudomonadati</taxon>
        <taxon>Pseudomonadota</taxon>
        <taxon>Gammaproteobacteria</taxon>
        <taxon>Aeromonadales</taxon>
        <taxon>Aeromonadaceae</taxon>
        <taxon>Aeromonas</taxon>
    </lineage>
</organism>
<keyword evidence="3" id="KW-0378">Hydrolase</keyword>
<proteinExistence type="predicted"/>
<dbReference type="RefSeq" id="WP_080988541.1">
    <property type="nucleotide sequence ID" value="NZ_AP019195.1"/>
</dbReference>
<sequence length="125" mass="14702">MAISNRVKQLWIGTKRTHPFAKRMRREATLAEQKLWLQLRDRRLAGVKFRRQMPIGPYIVDFISLEQRLIIEVDGSQHNEPAGRQHDGARTAYLNQQGFRVIRVWNNDVLSRMEAVLKLLLLSLR</sequence>
<feature type="domain" description="DUF559" evidence="1">
    <location>
        <begin position="17"/>
        <end position="124"/>
    </location>
</feature>
<reference evidence="2" key="1">
    <citation type="submission" date="2020-12" db="EMBL/GenBank/DDBJ databases">
        <title>GES Beta-lactamases isolated from hospital effluents in Brazil.</title>
        <authorList>
            <person name="Conte D."/>
            <person name="Mesa D."/>
            <person name="Palmeiro J.K."/>
            <person name="Dalla-Costa L.M."/>
        </authorList>
    </citation>
    <scope>NUCLEOTIDE SEQUENCE [LARGE SCALE GENOMIC DNA]</scope>
    <source>
        <strain evidence="2">Aero21</strain>
    </source>
</reference>
<dbReference type="Pfam" id="PF04480">
    <property type="entry name" value="DUF559"/>
    <property type="match status" value="1"/>
</dbReference>
<reference evidence="3" key="2">
    <citation type="submission" date="2023-04" db="EMBL/GenBank/DDBJ databases">
        <title>Whole Genome Sequence of Multi-drug resistant Aeromonas caviae as a gut pathogen in newborn.</title>
        <authorList>
            <person name="Jadhav S.V."/>
            <person name="Saroj S.D."/>
            <person name="Saha U.B."/>
            <person name="Sen S."/>
            <person name="Kher A."/>
        </authorList>
    </citation>
    <scope>NUCLEOTIDE SEQUENCE</scope>
    <source>
        <strain evidence="3">SVJ23</strain>
    </source>
</reference>
<keyword evidence="3" id="KW-0540">Nuclease</keyword>
<dbReference type="AlphaFoldDB" id="A0A3G9IDQ0"/>
<gene>
    <name evidence="2" type="ORF">JC965_05895</name>
    <name evidence="3" type="ORF">OJY61_22065</name>
</gene>
<dbReference type="EMBL" id="CP065937">
    <property type="protein sequence ID" value="QQA62019.1"/>
    <property type="molecule type" value="Genomic_DNA"/>
</dbReference>
<keyword evidence="3" id="KW-0255">Endonuclease</keyword>
<dbReference type="EMBL" id="CP110176">
    <property type="protein sequence ID" value="WGC85987.1"/>
    <property type="molecule type" value="Genomic_DNA"/>
</dbReference>
<dbReference type="PANTHER" id="PTHR38590">
    <property type="entry name" value="BLL0828 PROTEIN"/>
    <property type="match status" value="1"/>
</dbReference>
<protein>
    <submittedName>
        <fullName evidence="3">Endonuclease domain-containing protein</fullName>
    </submittedName>
</protein>
<dbReference type="GO" id="GO:0004519">
    <property type="term" value="F:endonuclease activity"/>
    <property type="evidence" value="ECO:0007669"/>
    <property type="project" value="UniProtKB-KW"/>
</dbReference>
<evidence type="ECO:0000313" key="2">
    <source>
        <dbReference type="EMBL" id="QQA62019.1"/>
    </source>
</evidence>
<evidence type="ECO:0000313" key="4">
    <source>
        <dbReference type="Proteomes" id="UP001163285"/>
    </source>
</evidence>